<sequence>MNKVLLTGRITKDPEIRYTQSGIPSLLFTLAVDRGMRDSSGNRQADFINCVAWRNQADFMSRYIKKGYMLAVEGRIQTRNYQGQDGQMHYVTEVVVDQVENLQPRDPSSQPMMQNNTYQPNTNYTNPSYQNYGGAAYNTNQPQSTNQPSSSPTPQSFNVDVADDDLPF</sequence>
<evidence type="ECO:0000256" key="4">
    <source>
        <dbReference type="SAM" id="MobiDB-lite"/>
    </source>
</evidence>
<feature type="compositionally biased region" description="Low complexity" evidence="4">
    <location>
        <begin position="114"/>
        <end position="127"/>
    </location>
</feature>
<keyword evidence="1 2" id="KW-0238">DNA-binding</keyword>
<gene>
    <name evidence="5" type="ORF">IAD46_04840</name>
</gene>
<evidence type="ECO:0000256" key="1">
    <source>
        <dbReference type="ARBA" id="ARBA00023125"/>
    </source>
</evidence>
<dbReference type="NCBIfam" id="TIGR00621">
    <property type="entry name" value="ssb"/>
    <property type="match status" value="1"/>
</dbReference>
<dbReference type="InterPro" id="IPR011344">
    <property type="entry name" value="ssDNA-bd"/>
</dbReference>
<keyword evidence="2" id="KW-0235">DNA replication</keyword>
<reference evidence="5" key="1">
    <citation type="submission" date="2020-10" db="EMBL/GenBank/DDBJ databases">
        <authorList>
            <person name="Gilroy R."/>
        </authorList>
    </citation>
    <scope>NUCLEOTIDE SEQUENCE</scope>
    <source>
        <strain evidence="5">ChiW17-6978</strain>
    </source>
</reference>
<dbReference type="AlphaFoldDB" id="A0A9D1GRZ2"/>
<comment type="subunit">
    <text evidence="2">Homotetramer.</text>
</comment>
<organism evidence="5 6">
    <name type="scientific">Candidatus Pelethenecus faecipullorum</name>
    <dbReference type="NCBI Taxonomy" id="2840900"/>
    <lineage>
        <taxon>Bacteria</taxon>
        <taxon>Bacillati</taxon>
        <taxon>Mycoplasmatota</taxon>
        <taxon>Mollicutes</taxon>
        <taxon>Candidatus Pelethenecus</taxon>
    </lineage>
</organism>
<protein>
    <recommendedName>
        <fullName evidence="2 3">Single-stranded DNA-binding protein</fullName>
        <shortName evidence="2">SSB</shortName>
    </recommendedName>
</protein>
<dbReference type="InterPro" id="IPR012340">
    <property type="entry name" value="NA-bd_OB-fold"/>
</dbReference>
<dbReference type="PANTHER" id="PTHR10302:SF27">
    <property type="entry name" value="SINGLE-STRANDED DNA-BINDING PROTEIN"/>
    <property type="match status" value="1"/>
</dbReference>
<feature type="compositionally biased region" description="Low complexity" evidence="4">
    <location>
        <begin position="138"/>
        <end position="156"/>
    </location>
</feature>
<keyword evidence="2" id="KW-0227">DNA damage</keyword>
<dbReference type="EMBL" id="DVLF01000151">
    <property type="protein sequence ID" value="HIT50333.1"/>
    <property type="molecule type" value="Genomic_DNA"/>
</dbReference>
<name>A0A9D1GRZ2_9MOLU</name>
<comment type="caution">
    <text evidence="2">Lacks conserved residue(s) required for the propagation of feature annotation.</text>
</comment>
<dbReference type="PROSITE" id="PS50935">
    <property type="entry name" value="SSB"/>
    <property type="match status" value="1"/>
</dbReference>
<evidence type="ECO:0000313" key="6">
    <source>
        <dbReference type="Proteomes" id="UP000886758"/>
    </source>
</evidence>
<evidence type="ECO:0000256" key="3">
    <source>
        <dbReference type="RuleBase" id="RU000524"/>
    </source>
</evidence>
<proteinExistence type="inferred from homology"/>
<comment type="function">
    <text evidence="2">Plays an important role in DNA replication, recombination and repair. Binds to ssDNA and to an array of partner proteins to recruit them to their sites of action during DNA metabolism.</text>
</comment>
<evidence type="ECO:0000256" key="2">
    <source>
        <dbReference type="HAMAP-Rule" id="MF_00984"/>
    </source>
</evidence>
<accession>A0A9D1GRZ2</accession>
<dbReference type="GO" id="GO:0006310">
    <property type="term" value="P:DNA recombination"/>
    <property type="evidence" value="ECO:0007669"/>
    <property type="project" value="UniProtKB-UniRule"/>
</dbReference>
<keyword evidence="2" id="KW-0233">DNA recombination</keyword>
<dbReference type="Proteomes" id="UP000886758">
    <property type="component" value="Unassembled WGS sequence"/>
</dbReference>
<dbReference type="SUPFAM" id="SSF50249">
    <property type="entry name" value="Nucleic acid-binding proteins"/>
    <property type="match status" value="1"/>
</dbReference>
<dbReference type="HAMAP" id="MF_00984">
    <property type="entry name" value="SSB"/>
    <property type="match status" value="1"/>
</dbReference>
<dbReference type="GO" id="GO:0003697">
    <property type="term" value="F:single-stranded DNA binding"/>
    <property type="evidence" value="ECO:0007669"/>
    <property type="project" value="UniProtKB-UniRule"/>
</dbReference>
<feature type="short sequence motif" description="Important for interaction with partner proteins" evidence="2">
    <location>
        <begin position="163"/>
        <end position="168"/>
    </location>
</feature>
<dbReference type="GO" id="GO:0006281">
    <property type="term" value="P:DNA repair"/>
    <property type="evidence" value="ECO:0007669"/>
    <property type="project" value="UniProtKB-UniRule"/>
</dbReference>
<feature type="region of interest" description="Disordered" evidence="4">
    <location>
        <begin position="103"/>
        <end position="168"/>
    </location>
</feature>
<dbReference type="PANTHER" id="PTHR10302">
    <property type="entry name" value="SINGLE-STRANDED DNA-BINDING PROTEIN"/>
    <property type="match status" value="1"/>
</dbReference>
<dbReference type="Pfam" id="PF00436">
    <property type="entry name" value="SSB"/>
    <property type="match status" value="1"/>
</dbReference>
<comment type="caution">
    <text evidence="5">The sequence shown here is derived from an EMBL/GenBank/DDBJ whole genome shotgun (WGS) entry which is preliminary data.</text>
</comment>
<dbReference type="GO" id="GO:0009295">
    <property type="term" value="C:nucleoid"/>
    <property type="evidence" value="ECO:0007669"/>
    <property type="project" value="TreeGrafter"/>
</dbReference>
<evidence type="ECO:0000313" key="5">
    <source>
        <dbReference type="EMBL" id="HIT50333.1"/>
    </source>
</evidence>
<reference evidence="5" key="2">
    <citation type="journal article" date="2021" name="PeerJ">
        <title>Extensive microbial diversity within the chicken gut microbiome revealed by metagenomics and culture.</title>
        <authorList>
            <person name="Gilroy R."/>
            <person name="Ravi A."/>
            <person name="Getino M."/>
            <person name="Pursley I."/>
            <person name="Horton D.L."/>
            <person name="Alikhan N.F."/>
            <person name="Baker D."/>
            <person name="Gharbi K."/>
            <person name="Hall N."/>
            <person name="Watson M."/>
            <person name="Adriaenssens E.M."/>
            <person name="Foster-Nyarko E."/>
            <person name="Jarju S."/>
            <person name="Secka A."/>
            <person name="Antonio M."/>
            <person name="Oren A."/>
            <person name="Chaudhuri R.R."/>
            <person name="La Ragione R."/>
            <person name="Hildebrand F."/>
            <person name="Pallen M.J."/>
        </authorList>
    </citation>
    <scope>NUCLEOTIDE SEQUENCE</scope>
    <source>
        <strain evidence="5">ChiW17-6978</strain>
    </source>
</reference>
<dbReference type="InterPro" id="IPR000424">
    <property type="entry name" value="Primosome_PriB/ssb"/>
</dbReference>
<dbReference type="GO" id="GO:0006260">
    <property type="term" value="P:DNA replication"/>
    <property type="evidence" value="ECO:0007669"/>
    <property type="project" value="UniProtKB-UniRule"/>
</dbReference>
<keyword evidence="2" id="KW-0234">DNA repair</keyword>
<dbReference type="Gene3D" id="2.40.50.140">
    <property type="entry name" value="Nucleic acid-binding proteins"/>
    <property type="match status" value="1"/>
</dbReference>
<dbReference type="CDD" id="cd04496">
    <property type="entry name" value="SSB_OBF"/>
    <property type="match status" value="1"/>
</dbReference>